<dbReference type="Pfam" id="PF00486">
    <property type="entry name" value="Trans_reg_C"/>
    <property type="match status" value="1"/>
</dbReference>
<dbReference type="GO" id="GO:0005829">
    <property type="term" value="C:cytosol"/>
    <property type="evidence" value="ECO:0007669"/>
    <property type="project" value="TreeGrafter"/>
</dbReference>
<evidence type="ECO:0000259" key="8">
    <source>
        <dbReference type="PROSITE" id="PS50110"/>
    </source>
</evidence>
<dbReference type="Gene3D" id="3.40.50.2300">
    <property type="match status" value="1"/>
</dbReference>
<proteinExistence type="predicted"/>
<keyword evidence="4 7" id="KW-0238">DNA-binding</keyword>
<dbReference type="SMART" id="SM00448">
    <property type="entry name" value="REC"/>
    <property type="match status" value="1"/>
</dbReference>
<dbReference type="FunFam" id="1.10.10.10:FF:000446">
    <property type="entry name" value="DNA-binding response regulator"/>
    <property type="match status" value="1"/>
</dbReference>
<evidence type="ECO:0000256" key="5">
    <source>
        <dbReference type="ARBA" id="ARBA00023163"/>
    </source>
</evidence>
<keyword evidence="1 6" id="KW-0597">Phosphoprotein</keyword>
<dbReference type="PROSITE" id="PS51755">
    <property type="entry name" value="OMPR_PHOB"/>
    <property type="match status" value="1"/>
</dbReference>
<keyword evidence="11" id="KW-1185">Reference proteome</keyword>
<dbReference type="GO" id="GO:0032993">
    <property type="term" value="C:protein-DNA complex"/>
    <property type="evidence" value="ECO:0007669"/>
    <property type="project" value="TreeGrafter"/>
</dbReference>
<dbReference type="InterPro" id="IPR001789">
    <property type="entry name" value="Sig_transdc_resp-reg_receiver"/>
</dbReference>
<dbReference type="EMBL" id="JACHJR010000001">
    <property type="protein sequence ID" value="MBB4948908.1"/>
    <property type="molecule type" value="Genomic_DNA"/>
</dbReference>
<name>A0A7W7SFF1_9ACTN</name>
<dbReference type="GO" id="GO:0000156">
    <property type="term" value="F:phosphorelay response regulator activity"/>
    <property type="evidence" value="ECO:0007669"/>
    <property type="project" value="TreeGrafter"/>
</dbReference>
<dbReference type="GO" id="GO:0000976">
    <property type="term" value="F:transcription cis-regulatory region binding"/>
    <property type="evidence" value="ECO:0007669"/>
    <property type="project" value="TreeGrafter"/>
</dbReference>
<dbReference type="SUPFAM" id="SSF52172">
    <property type="entry name" value="CheY-like"/>
    <property type="match status" value="1"/>
</dbReference>
<dbReference type="PROSITE" id="PS50110">
    <property type="entry name" value="RESPONSE_REGULATORY"/>
    <property type="match status" value="1"/>
</dbReference>
<feature type="DNA-binding region" description="OmpR/PhoB-type" evidence="7">
    <location>
        <begin position="122"/>
        <end position="223"/>
    </location>
</feature>
<protein>
    <submittedName>
        <fullName evidence="10">DNA-binding response OmpR family regulator</fullName>
    </submittedName>
</protein>
<organism evidence="10 11">
    <name type="scientific">Kitasatospora gansuensis</name>
    <dbReference type="NCBI Taxonomy" id="258050"/>
    <lineage>
        <taxon>Bacteria</taxon>
        <taxon>Bacillati</taxon>
        <taxon>Actinomycetota</taxon>
        <taxon>Actinomycetes</taxon>
        <taxon>Kitasatosporales</taxon>
        <taxon>Streptomycetaceae</taxon>
        <taxon>Kitasatospora</taxon>
    </lineage>
</organism>
<keyword evidence="3" id="KW-0805">Transcription regulation</keyword>
<evidence type="ECO:0000256" key="1">
    <source>
        <dbReference type="ARBA" id="ARBA00022553"/>
    </source>
</evidence>
<keyword evidence="2" id="KW-0902">Two-component regulatory system</keyword>
<evidence type="ECO:0000256" key="3">
    <source>
        <dbReference type="ARBA" id="ARBA00023015"/>
    </source>
</evidence>
<reference evidence="10 11" key="1">
    <citation type="submission" date="2020-08" db="EMBL/GenBank/DDBJ databases">
        <title>Sequencing the genomes of 1000 actinobacteria strains.</title>
        <authorList>
            <person name="Klenk H.-P."/>
        </authorList>
    </citation>
    <scope>NUCLEOTIDE SEQUENCE [LARGE SCALE GENOMIC DNA]</scope>
    <source>
        <strain evidence="10 11">DSM 44786</strain>
    </source>
</reference>
<dbReference type="InterPro" id="IPR016032">
    <property type="entry name" value="Sig_transdc_resp-reg_C-effctor"/>
</dbReference>
<dbReference type="SMART" id="SM00862">
    <property type="entry name" value="Trans_reg_C"/>
    <property type="match status" value="1"/>
</dbReference>
<dbReference type="Gene3D" id="6.10.250.690">
    <property type="match status" value="1"/>
</dbReference>
<evidence type="ECO:0000259" key="9">
    <source>
        <dbReference type="PROSITE" id="PS51755"/>
    </source>
</evidence>
<dbReference type="PANTHER" id="PTHR48111">
    <property type="entry name" value="REGULATOR OF RPOS"/>
    <property type="match status" value="1"/>
</dbReference>
<dbReference type="Proteomes" id="UP000573327">
    <property type="component" value="Unassembled WGS sequence"/>
</dbReference>
<evidence type="ECO:0000256" key="2">
    <source>
        <dbReference type="ARBA" id="ARBA00023012"/>
    </source>
</evidence>
<dbReference type="RefSeq" id="WP_184918861.1">
    <property type="nucleotide sequence ID" value="NZ_JACHJR010000001.1"/>
</dbReference>
<dbReference type="InterPro" id="IPR039420">
    <property type="entry name" value="WalR-like"/>
</dbReference>
<gene>
    <name evidence="10" type="ORF">F4556_004443</name>
</gene>
<keyword evidence="5" id="KW-0804">Transcription</keyword>
<feature type="modified residue" description="4-aspartylphosphate" evidence="6">
    <location>
        <position position="52"/>
    </location>
</feature>
<sequence>MTCVLLAEDDPAISEPLARALRREGYEVLVREEGPGALAAGLTEDVDLIVLDLGLPEMDGLEVARRLRAEGRTCPVLVLTARADEVDTVVGLDAGADDYVTKPFRLAELLARVRALLRRGNVDQLTTGAHGVKIDIESHRAWLGEEELTLSAKEFELLRVLVRDAGRVVTREEIMRQVWDTTWWTSTKTLDMHISWLRKKLGDDAANPRYISTVRGVGFRFEKN</sequence>
<evidence type="ECO:0000256" key="7">
    <source>
        <dbReference type="PROSITE-ProRule" id="PRU01091"/>
    </source>
</evidence>
<dbReference type="FunFam" id="3.40.50.2300:FF:000002">
    <property type="entry name" value="DNA-binding response regulator PhoP"/>
    <property type="match status" value="1"/>
</dbReference>
<feature type="domain" description="Response regulatory" evidence="8">
    <location>
        <begin position="3"/>
        <end position="117"/>
    </location>
</feature>
<dbReference type="InterPro" id="IPR001867">
    <property type="entry name" value="OmpR/PhoB-type_DNA-bd"/>
</dbReference>
<accession>A0A7W7SFF1</accession>
<feature type="domain" description="OmpR/PhoB-type" evidence="9">
    <location>
        <begin position="122"/>
        <end position="223"/>
    </location>
</feature>
<evidence type="ECO:0000256" key="4">
    <source>
        <dbReference type="ARBA" id="ARBA00023125"/>
    </source>
</evidence>
<dbReference type="InterPro" id="IPR011006">
    <property type="entry name" value="CheY-like_superfamily"/>
</dbReference>
<dbReference type="Gene3D" id="1.10.10.10">
    <property type="entry name" value="Winged helix-like DNA-binding domain superfamily/Winged helix DNA-binding domain"/>
    <property type="match status" value="1"/>
</dbReference>
<dbReference type="PANTHER" id="PTHR48111:SF40">
    <property type="entry name" value="PHOSPHATE REGULON TRANSCRIPTIONAL REGULATORY PROTEIN PHOB"/>
    <property type="match status" value="1"/>
</dbReference>
<evidence type="ECO:0000256" key="6">
    <source>
        <dbReference type="PROSITE-ProRule" id="PRU00169"/>
    </source>
</evidence>
<dbReference type="CDD" id="cd00383">
    <property type="entry name" value="trans_reg_C"/>
    <property type="match status" value="1"/>
</dbReference>
<evidence type="ECO:0000313" key="10">
    <source>
        <dbReference type="EMBL" id="MBB4948908.1"/>
    </source>
</evidence>
<comment type="caution">
    <text evidence="10">The sequence shown here is derived from an EMBL/GenBank/DDBJ whole genome shotgun (WGS) entry which is preliminary data.</text>
</comment>
<dbReference type="InterPro" id="IPR036388">
    <property type="entry name" value="WH-like_DNA-bd_sf"/>
</dbReference>
<evidence type="ECO:0000313" key="11">
    <source>
        <dbReference type="Proteomes" id="UP000573327"/>
    </source>
</evidence>
<dbReference type="SUPFAM" id="SSF46894">
    <property type="entry name" value="C-terminal effector domain of the bipartite response regulators"/>
    <property type="match status" value="1"/>
</dbReference>
<dbReference type="Pfam" id="PF00072">
    <property type="entry name" value="Response_reg"/>
    <property type="match status" value="1"/>
</dbReference>
<dbReference type="AlphaFoldDB" id="A0A7W7SFF1"/>
<dbReference type="GO" id="GO:0006355">
    <property type="term" value="P:regulation of DNA-templated transcription"/>
    <property type="evidence" value="ECO:0007669"/>
    <property type="project" value="InterPro"/>
</dbReference>